<evidence type="ECO:0000313" key="4">
    <source>
        <dbReference type="Proteomes" id="UP000000589"/>
    </source>
</evidence>
<keyword evidence="4" id="KW-1185">Reference proteome</keyword>
<reference evidence="2 4" key="2">
    <citation type="journal article" date="2011" name="PLoS Biol.">
        <title>Modernizing reference genome assemblies.</title>
        <authorList>
            <person name="Church D.M."/>
            <person name="Schneider V.A."/>
            <person name="Graves T."/>
            <person name="Auger K."/>
            <person name="Cunningham F."/>
            <person name="Bouk N."/>
            <person name="Chen H.C."/>
            <person name="Agarwala R."/>
            <person name="McLaren W.M."/>
            <person name="Ritchie G.R."/>
            <person name="Albracht D."/>
            <person name="Kremitzki M."/>
            <person name="Rock S."/>
            <person name="Kotkiewicz H."/>
            <person name="Kremitzki C."/>
            <person name="Wollam A."/>
            <person name="Trani L."/>
            <person name="Fulton L."/>
            <person name="Fulton R."/>
            <person name="Matthews L."/>
            <person name="Whitehead S."/>
            <person name="Chow W."/>
            <person name="Torrance J."/>
            <person name="Dunn M."/>
            <person name="Harden G."/>
            <person name="Threadgold G."/>
            <person name="Wood J."/>
            <person name="Collins J."/>
            <person name="Heath P."/>
            <person name="Griffiths G."/>
            <person name="Pelan S."/>
            <person name="Grafham D."/>
            <person name="Eichler E.E."/>
            <person name="Weinstock G."/>
            <person name="Mardis E.R."/>
            <person name="Wilson R.K."/>
            <person name="Howe K."/>
            <person name="Flicek P."/>
            <person name="Hubbard T."/>
        </authorList>
    </citation>
    <scope>NUCLEOTIDE SEQUENCE [LARGE SCALE GENOMIC DNA]</scope>
    <source>
        <strain evidence="2 4">C57BL/6J</strain>
    </source>
</reference>
<name>S4R2A2_MOUSE</name>
<accession>S4R2A2</accession>
<sequence>MGTMVPGTLLILLAASQGQTQTCPGGLTDTSGVTRKDI</sequence>
<dbReference type="VEuPathDB" id="HostDB:ENSMUSG00000054128"/>
<dbReference type="AlphaFoldDB" id="S4R2A2"/>
<dbReference type="GeneTree" id="ENSGT01120000271826"/>
<feature type="chain" id="PRO_5004522326" evidence="1">
    <location>
        <begin position="19"/>
        <end position="38"/>
    </location>
</feature>
<keyword evidence="1" id="KW-0732">Signal</keyword>
<dbReference type="ExpressionAtlas" id="S4R2A2">
    <property type="expression patterns" value="baseline and differential"/>
</dbReference>
<dbReference type="Bgee" id="ENSMUSG00000054128">
    <property type="expression patterns" value="Expressed in jejunum and 29 other cell types or tissues"/>
</dbReference>
<proteinExistence type="predicted"/>
<dbReference type="OrthoDB" id="8936120at2759"/>
<organism evidence="2 4">
    <name type="scientific">Mus musculus</name>
    <name type="common">Mouse</name>
    <dbReference type="NCBI Taxonomy" id="10090"/>
    <lineage>
        <taxon>Eukaryota</taxon>
        <taxon>Metazoa</taxon>
        <taxon>Chordata</taxon>
        <taxon>Craniata</taxon>
        <taxon>Vertebrata</taxon>
        <taxon>Euteleostomi</taxon>
        <taxon>Mammalia</taxon>
        <taxon>Eutheria</taxon>
        <taxon>Euarchontoglires</taxon>
        <taxon>Glires</taxon>
        <taxon>Rodentia</taxon>
        <taxon>Myomorpha</taxon>
        <taxon>Muroidea</taxon>
        <taxon>Muridae</taxon>
        <taxon>Murinae</taxon>
        <taxon>Mus</taxon>
        <taxon>Mus</taxon>
    </lineage>
</organism>
<dbReference type="AGR" id="MGI:95959"/>
<gene>
    <name evidence="2 3" type="primary">H2-T3</name>
</gene>
<dbReference type="MGI" id="MGI:95959">
    <property type="gene designation" value="H2-T3"/>
</dbReference>
<protein>
    <submittedName>
        <fullName evidence="2">Histocompatibility 2, T region locus 3</fullName>
    </submittedName>
</protein>
<evidence type="ECO:0000256" key="1">
    <source>
        <dbReference type="SAM" id="SignalP"/>
    </source>
</evidence>
<reference evidence="2" key="4">
    <citation type="submission" date="2025-09" db="UniProtKB">
        <authorList>
            <consortium name="Ensembl"/>
        </authorList>
    </citation>
    <scope>IDENTIFICATION</scope>
    <source>
        <strain evidence="2">C57BL/6J</strain>
    </source>
</reference>
<dbReference type="Proteomes" id="UP000000589">
    <property type="component" value="Chromosome 17"/>
</dbReference>
<evidence type="ECO:0000313" key="2">
    <source>
        <dbReference type="Ensembl" id="ENSMUSP00000138563.2"/>
    </source>
</evidence>
<reference evidence="2" key="3">
    <citation type="submission" date="2025-08" db="UniProtKB">
        <authorList>
            <consortium name="Ensembl"/>
        </authorList>
    </citation>
    <scope>IDENTIFICATION</scope>
    <source>
        <strain evidence="2">C57BL/6J</strain>
    </source>
</reference>
<evidence type="ECO:0000313" key="3">
    <source>
        <dbReference type="MGI" id="MGI:95959"/>
    </source>
</evidence>
<dbReference type="Ensembl" id="ENSMUST00000174101.8">
    <property type="protein sequence ID" value="ENSMUSP00000138563.2"/>
    <property type="gene ID" value="ENSMUSG00000054128.17"/>
</dbReference>
<feature type="signal peptide" evidence="1">
    <location>
        <begin position="1"/>
        <end position="18"/>
    </location>
</feature>
<reference evidence="2 4" key="1">
    <citation type="journal article" date="2009" name="PLoS Biol.">
        <title>Lineage-specific biology revealed by a finished genome assembly of the mouse.</title>
        <authorList>
            <consortium name="Mouse Genome Sequencing Consortium"/>
            <person name="Church D.M."/>
            <person name="Goodstadt L."/>
            <person name="Hillier L.W."/>
            <person name="Zody M.C."/>
            <person name="Goldstein S."/>
            <person name="She X."/>
            <person name="Bult C.J."/>
            <person name="Agarwala R."/>
            <person name="Cherry J.L."/>
            <person name="DiCuccio M."/>
            <person name="Hlavina W."/>
            <person name="Kapustin Y."/>
            <person name="Meric P."/>
            <person name="Maglott D."/>
            <person name="Birtle Z."/>
            <person name="Marques A.C."/>
            <person name="Graves T."/>
            <person name="Zhou S."/>
            <person name="Teague B."/>
            <person name="Potamousis K."/>
            <person name="Churas C."/>
            <person name="Place M."/>
            <person name="Herschleb J."/>
            <person name="Runnheim R."/>
            <person name="Forrest D."/>
            <person name="Amos-Landgraf J."/>
            <person name="Schwartz D.C."/>
            <person name="Cheng Z."/>
            <person name="Lindblad-Toh K."/>
            <person name="Eichler E.E."/>
            <person name="Ponting C.P."/>
        </authorList>
    </citation>
    <scope>NUCLEOTIDE SEQUENCE [LARGE SCALE GENOMIC DNA]</scope>
    <source>
        <strain evidence="2 4">C57BL/6J</strain>
    </source>
</reference>